<protein>
    <recommendedName>
        <fullName evidence="7">Actin-related protein 2/3 complex subunit</fullName>
    </recommendedName>
</protein>
<dbReference type="InterPro" id="IPR001680">
    <property type="entry name" value="WD40_rpt"/>
</dbReference>
<dbReference type="GO" id="GO:0030479">
    <property type="term" value="C:actin cortical patch"/>
    <property type="evidence" value="ECO:0007669"/>
    <property type="project" value="UniProtKB-SubCell"/>
</dbReference>
<evidence type="ECO:0000313" key="11">
    <source>
        <dbReference type="Proteomes" id="UP000037122"/>
    </source>
</evidence>
<dbReference type="VEuPathDB" id="FungiDB:CJI97_000804"/>
<proteinExistence type="inferred from homology"/>
<dbReference type="PROSITE" id="PS50082">
    <property type="entry name" value="WD_REPEATS_2"/>
    <property type="match status" value="1"/>
</dbReference>
<dbReference type="SUPFAM" id="SSF50978">
    <property type="entry name" value="WD40 repeat-like"/>
    <property type="match status" value="1"/>
</dbReference>
<evidence type="ECO:0000256" key="6">
    <source>
        <dbReference type="ARBA" id="ARBA00023212"/>
    </source>
</evidence>
<dbReference type="VEuPathDB" id="FungiDB:B9J08_000803"/>
<dbReference type="Gene3D" id="2.130.10.10">
    <property type="entry name" value="YVTN repeat-like/Quinoprotein amine dehydrogenase"/>
    <property type="match status" value="1"/>
</dbReference>
<dbReference type="EMBL" id="LGST01000019">
    <property type="protein sequence ID" value="KNE00168.1"/>
    <property type="molecule type" value="Genomic_DNA"/>
</dbReference>
<name>A0A0L0P178_CANAR</name>
<dbReference type="PROSITE" id="PS50294">
    <property type="entry name" value="WD_REPEATS_REGION"/>
    <property type="match status" value="1"/>
</dbReference>
<evidence type="ECO:0000256" key="1">
    <source>
        <dbReference type="ARBA" id="ARBA00006260"/>
    </source>
</evidence>
<evidence type="ECO:0000256" key="8">
    <source>
        <dbReference type="PROSITE-ProRule" id="PRU00221"/>
    </source>
</evidence>
<keyword evidence="3 8" id="KW-0853">WD repeat</keyword>
<dbReference type="VEuPathDB" id="FungiDB:CJJ07_000424"/>
<evidence type="ECO:0000256" key="3">
    <source>
        <dbReference type="ARBA" id="ARBA00022574"/>
    </source>
</evidence>
<comment type="similarity">
    <text evidence="1 7">Belongs to the WD repeat ARPC1 family.</text>
</comment>
<comment type="subcellular location">
    <subcellularLocation>
        <location evidence="7">Cytoplasm</location>
        <location evidence="7">Cytoskeleton</location>
        <location evidence="7">Actin patch</location>
    </subcellularLocation>
</comment>
<dbReference type="InterPro" id="IPR036322">
    <property type="entry name" value="WD40_repeat_dom_sf"/>
</dbReference>
<sequence>MLQPIVYQLGHDPIKDHCFAPGYELLAVTKENTVELYQTKPNSPSKPTLITTLRGHDKTVTSVDISPDGTKILTCSQDRNALVWEWNNAANEFKPTLVLLRINRAATVCKWSPNGDKFAVGSADRIIAVCYYEEENDWWVSKHLKKPLKSTITSLSWHPNNVLLACGSTDGHVRVFSGYIKGVDEKPEPSVWGSKLPFQTLVGDFISETAAWVHDVTFNQDGQGDSLAFVTHDGSISVVYPAGEGQPPAAFITVKTNYLPFKSILFAGNKIVVGGHNCNLIVFEGSQNGWKEAFHVEKQRDLIHDVAPVDEDAEISSHDALNMFKQLDLKGRANKPNQKGSGKALSTINQNTIASVRWYDNGKVSTSGLDGKIVIFAI</sequence>
<keyword evidence="2 7" id="KW-0963">Cytoplasm</keyword>
<comment type="caution">
    <text evidence="10">The sequence shown here is derived from an EMBL/GenBank/DDBJ whole genome shotgun (WGS) entry which is preliminary data.</text>
</comment>
<feature type="repeat" description="WD" evidence="8">
    <location>
        <begin position="53"/>
        <end position="85"/>
    </location>
</feature>
<keyword evidence="6 7" id="KW-0206">Cytoskeleton</keyword>
<dbReference type="VEuPathDB" id="FungiDB:CJI96_0003295"/>
<keyword evidence="5 7" id="KW-0009">Actin-binding</keyword>
<dbReference type="VEuPathDB" id="FungiDB:QG37_02703"/>
<evidence type="ECO:0000256" key="4">
    <source>
        <dbReference type="ARBA" id="ARBA00022737"/>
    </source>
</evidence>
<dbReference type="Pfam" id="PF12894">
    <property type="entry name" value="ANAPC4_WD40"/>
    <property type="match status" value="1"/>
</dbReference>
<evidence type="ECO:0000256" key="5">
    <source>
        <dbReference type="ARBA" id="ARBA00023203"/>
    </source>
</evidence>
<dbReference type="GO" id="GO:0034314">
    <property type="term" value="P:Arp2/3 complex-mediated actin nucleation"/>
    <property type="evidence" value="ECO:0007669"/>
    <property type="project" value="UniProtKB-UniRule"/>
</dbReference>
<dbReference type="SMART" id="SM00320">
    <property type="entry name" value="WD40"/>
    <property type="match status" value="5"/>
</dbReference>
<reference evidence="11" key="1">
    <citation type="journal article" date="2015" name="BMC Genomics">
        <title>Draft genome of a commonly misdiagnosed multidrug resistant pathogen Candida auris.</title>
        <authorList>
            <person name="Chatterjee S."/>
            <person name="Alampalli S.V."/>
            <person name="Nageshan R.K."/>
            <person name="Chettiar S.T."/>
            <person name="Joshi S."/>
            <person name="Tatu U.S."/>
        </authorList>
    </citation>
    <scope>NUCLEOTIDE SEQUENCE [LARGE SCALE GENOMIC DNA]</scope>
    <source>
        <strain evidence="11">6684</strain>
    </source>
</reference>
<evidence type="ECO:0000256" key="7">
    <source>
        <dbReference type="PIRNR" id="PIRNR038093"/>
    </source>
</evidence>
<comment type="function">
    <text evidence="7">Functions as component of the Arp2/3 complex which is involved in regulation of actin polymerization and together with an activating nucleation-promoting factor (NPF) mediates the formation of branched actin networks.</text>
</comment>
<dbReference type="GO" id="GO:0005885">
    <property type="term" value="C:Arp2/3 protein complex"/>
    <property type="evidence" value="ECO:0007669"/>
    <property type="project" value="UniProtKB-UniRule"/>
</dbReference>
<dbReference type="InterPro" id="IPR024977">
    <property type="entry name" value="Apc4-like_WD40_dom"/>
</dbReference>
<dbReference type="AlphaFoldDB" id="A0A0L0P178"/>
<dbReference type="Pfam" id="PF00400">
    <property type="entry name" value="WD40"/>
    <property type="match status" value="1"/>
</dbReference>
<dbReference type="InterPro" id="IPR015943">
    <property type="entry name" value="WD40/YVTN_repeat-like_dom_sf"/>
</dbReference>
<dbReference type="InterPro" id="IPR017383">
    <property type="entry name" value="ARPC1"/>
</dbReference>
<gene>
    <name evidence="10" type="ORF">QG37_02703</name>
</gene>
<dbReference type="PANTHER" id="PTHR10709:SF2">
    <property type="entry name" value="ACTIN-RELATED PROTEIN 2_3 COMPLEX SUBUNIT"/>
    <property type="match status" value="1"/>
</dbReference>
<evidence type="ECO:0000313" key="10">
    <source>
        <dbReference type="EMBL" id="KNE00168.1"/>
    </source>
</evidence>
<organism evidence="10 11">
    <name type="scientific">Candidozyma auris</name>
    <name type="common">Yeast</name>
    <name type="synonym">Candida auris</name>
    <dbReference type="NCBI Taxonomy" id="498019"/>
    <lineage>
        <taxon>Eukaryota</taxon>
        <taxon>Fungi</taxon>
        <taxon>Dikarya</taxon>
        <taxon>Ascomycota</taxon>
        <taxon>Saccharomycotina</taxon>
        <taxon>Pichiomycetes</taxon>
        <taxon>Metschnikowiaceae</taxon>
        <taxon>Candidozyma</taxon>
    </lineage>
</organism>
<feature type="domain" description="Anaphase-promoting complex subunit 4-like WD40" evidence="9">
    <location>
        <begin position="110"/>
        <end position="177"/>
    </location>
</feature>
<dbReference type="VEuPathDB" id="FungiDB:CJJ09_002763"/>
<dbReference type="PANTHER" id="PTHR10709">
    <property type="entry name" value="ACTIN-RELATED PROTEIN 2/3 COMPLEX SUBUNIT 1"/>
    <property type="match status" value="1"/>
</dbReference>
<dbReference type="PIRSF" id="PIRSF038093">
    <property type="entry name" value="ARP2/3_su1"/>
    <property type="match status" value="1"/>
</dbReference>
<accession>A0A0L0P178</accession>
<evidence type="ECO:0000256" key="2">
    <source>
        <dbReference type="ARBA" id="ARBA00022490"/>
    </source>
</evidence>
<dbReference type="Proteomes" id="UP000037122">
    <property type="component" value="Unassembled WGS sequence"/>
</dbReference>
<dbReference type="GO" id="GO:0051015">
    <property type="term" value="F:actin filament binding"/>
    <property type="evidence" value="ECO:0007669"/>
    <property type="project" value="TreeGrafter"/>
</dbReference>
<keyword evidence="4" id="KW-0677">Repeat</keyword>
<evidence type="ECO:0000259" key="9">
    <source>
        <dbReference type="Pfam" id="PF12894"/>
    </source>
</evidence>